<comment type="subcellular location">
    <subcellularLocation>
        <location evidence="1">Nucleus</location>
    </subcellularLocation>
</comment>
<evidence type="ECO:0000259" key="4">
    <source>
        <dbReference type="Pfam" id="PF24245"/>
    </source>
</evidence>
<dbReference type="GeneID" id="116941494"/>
<dbReference type="RefSeq" id="XP_032808509.1">
    <property type="nucleotide sequence ID" value="XM_032952618.1"/>
</dbReference>
<organism evidence="5 6">
    <name type="scientific">Petromyzon marinus</name>
    <name type="common">Sea lamprey</name>
    <dbReference type="NCBI Taxonomy" id="7757"/>
    <lineage>
        <taxon>Eukaryota</taxon>
        <taxon>Metazoa</taxon>
        <taxon>Chordata</taxon>
        <taxon>Craniata</taxon>
        <taxon>Vertebrata</taxon>
        <taxon>Cyclostomata</taxon>
        <taxon>Hyperoartia</taxon>
        <taxon>Petromyzontiformes</taxon>
        <taxon>Petromyzontidae</taxon>
        <taxon>Petromyzon</taxon>
    </lineage>
</organism>
<evidence type="ECO:0000256" key="1">
    <source>
        <dbReference type="ARBA" id="ARBA00004123"/>
    </source>
</evidence>
<sequence length="188" mass="20877">MAGSSSGSADLDLAAPGADLALPPLFGGHILEAEVEFASSPERAAEASESLLPLRRRHLYESKYLALRKRCAEIEGINGKILNRLYHVRRITRRVKKERWFLMKRLDDFKDNYREVQLPILFEDDSALTPTNRSATLGADDSEATPDPGATGRPQEPAVGGTESPCEVTLRSGAKKQQQLQIKEERDF</sequence>
<dbReference type="GO" id="GO:0031011">
    <property type="term" value="C:Ino80 complex"/>
    <property type="evidence" value="ECO:0007669"/>
    <property type="project" value="TreeGrafter"/>
</dbReference>
<dbReference type="GO" id="GO:0003677">
    <property type="term" value="F:DNA binding"/>
    <property type="evidence" value="ECO:0007669"/>
    <property type="project" value="TreeGrafter"/>
</dbReference>
<evidence type="ECO:0000256" key="3">
    <source>
        <dbReference type="SAM" id="MobiDB-lite"/>
    </source>
</evidence>
<feature type="region of interest" description="Disordered" evidence="3">
    <location>
        <begin position="131"/>
        <end position="188"/>
    </location>
</feature>
<evidence type="ECO:0000256" key="2">
    <source>
        <dbReference type="ARBA" id="ARBA00023242"/>
    </source>
</evidence>
<keyword evidence="5" id="KW-1185">Reference proteome</keyword>
<dbReference type="InterPro" id="IPR056513">
    <property type="entry name" value="INO80F"/>
</dbReference>
<evidence type="ECO:0000313" key="5">
    <source>
        <dbReference type="Proteomes" id="UP001318040"/>
    </source>
</evidence>
<dbReference type="PANTHER" id="PTHR35084">
    <property type="entry name" value="TCF3 FUSION PARTNER"/>
    <property type="match status" value="1"/>
</dbReference>
<dbReference type="CTD" id="29844"/>
<reference evidence="6" key="1">
    <citation type="submission" date="2025-08" db="UniProtKB">
        <authorList>
            <consortium name="RefSeq"/>
        </authorList>
    </citation>
    <scope>IDENTIFICATION</scope>
    <source>
        <tissue evidence="6">Sperm</tissue>
    </source>
</reference>
<dbReference type="AlphaFoldDB" id="A0AAJ7SZT4"/>
<dbReference type="PANTHER" id="PTHR35084:SF1">
    <property type="entry name" value="TCF3 FUSION PARTNER"/>
    <property type="match status" value="1"/>
</dbReference>
<name>A0AAJ7SZT4_PETMA</name>
<dbReference type="Proteomes" id="UP001318040">
    <property type="component" value="Chromosome 12"/>
</dbReference>
<dbReference type="InterPro" id="IPR033555">
    <property type="entry name" value="TFPT"/>
</dbReference>
<evidence type="ECO:0000313" key="6">
    <source>
        <dbReference type="RefSeq" id="XP_032808509.1"/>
    </source>
</evidence>
<dbReference type="KEGG" id="pmrn:116941494"/>
<protein>
    <submittedName>
        <fullName evidence="6">TCF3 fusion partner</fullName>
    </submittedName>
</protein>
<keyword evidence="2" id="KW-0539">Nucleus</keyword>
<proteinExistence type="predicted"/>
<dbReference type="Pfam" id="PF24245">
    <property type="entry name" value="INO80F"/>
    <property type="match status" value="1"/>
</dbReference>
<accession>A0AAJ7SZT4</accession>
<dbReference type="GO" id="GO:0043065">
    <property type="term" value="P:positive regulation of apoptotic process"/>
    <property type="evidence" value="ECO:0007669"/>
    <property type="project" value="TreeGrafter"/>
</dbReference>
<gene>
    <name evidence="6" type="primary">TFPT</name>
</gene>
<feature type="domain" description="INO80 complex subunit F" evidence="4">
    <location>
        <begin position="60"/>
        <end position="106"/>
    </location>
</feature>
<dbReference type="GO" id="GO:0097190">
    <property type="term" value="P:apoptotic signaling pathway"/>
    <property type="evidence" value="ECO:0007669"/>
    <property type="project" value="TreeGrafter"/>
</dbReference>